<evidence type="ECO:0000256" key="11">
    <source>
        <dbReference type="ARBA" id="ARBA00047899"/>
    </source>
</evidence>
<dbReference type="PROSITE" id="PS50011">
    <property type="entry name" value="PROTEIN_KINASE_DOM"/>
    <property type="match status" value="1"/>
</dbReference>
<dbReference type="InterPro" id="IPR024604">
    <property type="entry name" value="GSG2_C"/>
</dbReference>
<dbReference type="GO" id="GO:0005737">
    <property type="term" value="C:cytoplasm"/>
    <property type="evidence" value="ECO:0007669"/>
    <property type="project" value="UniProtKB-SubCell"/>
</dbReference>
<keyword evidence="15" id="KW-1185">Reference proteome</keyword>
<dbReference type="PANTHER" id="PTHR24419:SF18">
    <property type="entry name" value="SERINE_THREONINE-PROTEIN KINASE HASPIN"/>
    <property type="match status" value="1"/>
</dbReference>
<evidence type="ECO:0000256" key="5">
    <source>
        <dbReference type="ARBA" id="ARBA00022490"/>
    </source>
</evidence>
<reference evidence="14 15" key="1">
    <citation type="submission" date="2017-03" db="EMBL/GenBank/DDBJ databases">
        <title>Genome of the blue death feigning beetle - Asbolus verrucosus.</title>
        <authorList>
            <person name="Rider S.D."/>
        </authorList>
    </citation>
    <scope>NUCLEOTIDE SEQUENCE [LARGE SCALE GENOMIC DNA]</scope>
    <source>
        <strain evidence="14">Butters</strain>
        <tissue evidence="14">Head and leg muscle</tissue>
    </source>
</reference>
<dbReference type="GO" id="GO:0005634">
    <property type="term" value="C:nucleus"/>
    <property type="evidence" value="ECO:0007669"/>
    <property type="project" value="TreeGrafter"/>
</dbReference>
<comment type="caution">
    <text evidence="14">The sequence shown here is derived from an EMBL/GenBank/DDBJ whole genome shotgun (WGS) entry which is preliminary data.</text>
</comment>
<feature type="domain" description="Protein kinase" evidence="13">
    <location>
        <begin position="1"/>
        <end position="195"/>
    </location>
</feature>
<gene>
    <name evidence="14" type="ORF">BDFB_009022</name>
</gene>
<comment type="catalytic activity">
    <reaction evidence="12">
        <text>L-seryl-[protein] + ATP = O-phospho-L-seryl-[protein] + ADP + H(+)</text>
        <dbReference type="Rhea" id="RHEA:17989"/>
        <dbReference type="Rhea" id="RHEA-COMP:9863"/>
        <dbReference type="Rhea" id="RHEA-COMP:11604"/>
        <dbReference type="ChEBI" id="CHEBI:15378"/>
        <dbReference type="ChEBI" id="CHEBI:29999"/>
        <dbReference type="ChEBI" id="CHEBI:30616"/>
        <dbReference type="ChEBI" id="CHEBI:83421"/>
        <dbReference type="ChEBI" id="CHEBI:456216"/>
        <dbReference type="EC" id="2.7.11.1"/>
    </reaction>
</comment>
<dbReference type="InterPro" id="IPR000719">
    <property type="entry name" value="Prot_kinase_dom"/>
</dbReference>
<keyword evidence="5" id="KW-0963">Cytoplasm</keyword>
<dbReference type="SMART" id="SM01331">
    <property type="entry name" value="DUF3635"/>
    <property type="match status" value="1"/>
</dbReference>
<dbReference type="PANTHER" id="PTHR24419">
    <property type="entry name" value="INTERLEUKIN-1 RECEPTOR-ASSOCIATED KINASE"/>
    <property type="match status" value="1"/>
</dbReference>
<comment type="catalytic activity">
    <reaction evidence="11">
        <text>L-threonyl-[protein] + ATP = O-phospho-L-threonyl-[protein] + ADP + H(+)</text>
        <dbReference type="Rhea" id="RHEA:46608"/>
        <dbReference type="Rhea" id="RHEA-COMP:11060"/>
        <dbReference type="Rhea" id="RHEA-COMP:11605"/>
        <dbReference type="ChEBI" id="CHEBI:15378"/>
        <dbReference type="ChEBI" id="CHEBI:30013"/>
        <dbReference type="ChEBI" id="CHEBI:30616"/>
        <dbReference type="ChEBI" id="CHEBI:61977"/>
        <dbReference type="ChEBI" id="CHEBI:456216"/>
        <dbReference type="EC" id="2.7.11.1"/>
    </reaction>
</comment>
<dbReference type="AlphaFoldDB" id="A0A482VAH1"/>
<evidence type="ECO:0000256" key="7">
    <source>
        <dbReference type="ARBA" id="ARBA00022679"/>
    </source>
</evidence>
<keyword evidence="10" id="KW-0067">ATP-binding</keyword>
<keyword evidence="6" id="KW-0723">Serine/threonine-protein kinase</keyword>
<dbReference type="GO" id="GO:0005524">
    <property type="term" value="F:ATP binding"/>
    <property type="evidence" value="ECO:0007669"/>
    <property type="project" value="UniProtKB-KW"/>
</dbReference>
<dbReference type="Gene3D" id="1.10.510.10">
    <property type="entry name" value="Transferase(Phosphotransferase) domain 1"/>
    <property type="match status" value="1"/>
</dbReference>
<dbReference type="OrthoDB" id="21018at2759"/>
<keyword evidence="7" id="KW-0808">Transferase</keyword>
<evidence type="ECO:0000256" key="9">
    <source>
        <dbReference type="ARBA" id="ARBA00022777"/>
    </source>
</evidence>
<dbReference type="Pfam" id="PF12330">
    <property type="entry name" value="Haspin_kinase"/>
    <property type="match status" value="1"/>
</dbReference>
<protein>
    <recommendedName>
        <fullName evidence="3">non-specific serine/threonine protein kinase</fullName>
        <ecNumber evidence="3">2.7.11.1</ecNumber>
    </recommendedName>
</protein>
<dbReference type="FunFam" id="1.10.510.10:FF:000401">
    <property type="entry name" value="serine/threonine-protein kinase haspin"/>
    <property type="match status" value="1"/>
</dbReference>
<dbReference type="Proteomes" id="UP000292052">
    <property type="component" value="Unassembled WGS sequence"/>
</dbReference>
<evidence type="ECO:0000256" key="8">
    <source>
        <dbReference type="ARBA" id="ARBA00022741"/>
    </source>
</evidence>
<name>A0A482VAH1_ASBVE</name>
<evidence type="ECO:0000256" key="1">
    <source>
        <dbReference type="ARBA" id="ARBA00004286"/>
    </source>
</evidence>
<dbReference type="GO" id="GO:0000278">
    <property type="term" value="P:mitotic cell cycle"/>
    <property type="evidence" value="ECO:0007669"/>
    <property type="project" value="TreeGrafter"/>
</dbReference>
<accession>A0A482VAH1</accession>
<dbReference type="GO" id="GO:0035556">
    <property type="term" value="P:intracellular signal transduction"/>
    <property type="evidence" value="ECO:0007669"/>
    <property type="project" value="TreeGrafter"/>
</dbReference>
<dbReference type="STRING" id="1661398.A0A482VAH1"/>
<evidence type="ECO:0000313" key="14">
    <source>
        <dbReference type="EMBL" id="RZB40203.1"/>
    </source>
</evidence>
<keyword evidence="4" id="KW-0158">Chromosome</keyword>
<dbReference type="GO" id="GO:0005694">
    <property type="term" value="C:chromosome"/>
    <property type="evidence" value="ECO:0007669"/>
    <property type="project" value="UniProtKB-SubCell"/>
</dbReference>
<evidence type="ECO:0000256" key="10">
    <source>
        <dbReference type="ARBA" id="ARBA00022840"/>
    </source>
</evidence>
<comment type="subcellular location">
    <subcellularLocation>
        <location evidence="1">Chromosome</location>
    </subcellularLocation>
    <subcellularLocation>
        <location evidence="2">Cytoplasm</location>
    </subcellularLocation>
</comment>
<dbReference type="InterPro" id="IPR011009">
    <property type="entry name" value="Kinase-like_dom_sf"/>
</dbReference>
<dbReference type="GO" id="GO:0072354">
    <property type="term" value="F:histone H3T3 kinase activity"/>
    <property type="evidence" value="ECO:0007669"/>
    <property type="project" value="TreeGrafter"/>
</dbReference>
<dbReference type="SUPFAM" id="SSF56112">
    <property type="entry name" value="Protein kinase-like (PK-like)"/>
    <property type="match status" value="1"/>
</dbReference>
<evidence type="ECO:0000256" key="3">
    <source>
        <dbReference type="ARBA" id="ARBA00012513"/>
    </source>
</evidence>
<proteinExistence type="predicted"/>
<evidence type="ECO:0000259" key="13">
    <source>
        <dbReference type="PROSITE" id="PS50011"/>
    </source>
</evidence>
<evidence type="ECO:0000256" key="2">
    <source>
        <dbReference type="ARBA" id="ARBA00004496"/>
    </source>
</evidence>
<dbReference type="EC" id="2.7.11.1" evidence="3"/>
<sequence length="195" mass="22768">MFPSDQLYIVLELANGGQDLESYIFNNALQVFAVFKQTACALAVAESQLKFEHRDLHWGNILISNVDKNKTLRYRLNGKDIDVDTHGVEVTIIDFTLSRIEFDGVVIFNDLSLDNELFVAKGDYQFEIYRLMQQSNRNEWQHFEPYSNILWLHYILDKAVSSALRYKNSRTKIHREYLGKLKKLEEQILSFPSVV</sequence>
<organism evidence="14 15">
    <name type="scientific">Asbolus verrucosus</name>
    <name type="common">Desert ironclad beetle</name>
    <dbReference type="NCBI Taxonomy" id="1661398"/>
    <lineage>
        <taxon>Eukaryota</taxon>
        <taxon>Metazoa</taxon>
        <taxon>Ecdysozoa</taxon>
        <taxon>Arthropoda</taxon>
        <taxon>Hexapoda</taxon>
        <taxon>Insecta</taxon>
        <taxon>Pterygota</taxon>
        <taxon>Neoptera</taxon>
        <taxon>Endopterygota</taxon>
        <taxon>Coleoptera</taxon>
        <taxon>Polyphaga</taxon>
        <taxon>Cucujiformia</taxon>
        <taxon>Tenebrionidae</taxon>
        <taxon>Pimeliinae</taxon>
        <taxon>Asbolus</taxon>
    </lineage>
</organism>
<evidence type="ECO:0000313" key="15">
    <source>
        <dbReference type="Proteomes" id="UP000292052"/>
    </source>
</evidence>
<evidence type="ECO:0000256" key="4">
    <source>
        <dbReference type="ARBA" id="ARBA00022454"/>
    </source>
</evidence>
<keyword evidence="8" id="KW-0547">Nucleotide-binding</keyword>
<keyword evidence="9" id="KW-0418">Kinase</keyword>
<feature type="non-terminal residue" evidence="14">
    <location>
        <position position="195"/>
    </location>
</feature>
<dbReference type="EMBL" id="QDEB01121391">
    <property type="protein sequence ID" value="RZB40203.1"/>
    <property type="molecule type" value="Genomic_DNA"/>
</dbReference>
<evidence type="ECO:0000256" key="12">
    <source>
        <dbReference type="ARBA" id="ARBA00048679"/>
    </source>
</evidence>
<evidence type="ECO:0000256" key="6">
    <source>
        <dbReference type="ARBA" id="ARBA00022527"/>
    </source>
</evidence>